<dbReference type="EMBL" id="AM942444">
    <property type="protein sequence ID" value="CAQ05938.1"/>
    <property type="molecule type" value="Genomic_DNA"/>
</dbReference>
<protein>
    <recommendedName>
        <fullName evidence="10">Fluoride-specific ion channel FluC</fullName>
    </recommendedName>
</protein>
<evidence type="ECO:0000256" key="9">
    <source>
        <dbReference type="ARBA" id="ARBA00049940"/>
    </source>
</evidence>
<evidence type="ECO:0000256" key="6">
    <source>
        <dbReference type="ARBA" id="ARBA00023303"/>
    </source>
</evidence>
<keyword evidence="4 10" id="KW-1133">Transmembrane helix</keyword>
<evidence type="ECO:0000256" key="4">
    <source>
        <dbReference type="ARBA" id="ARBA00022989"/>
    </source>
</evidence>
<evidence type="ECO:0000256" key="2">
    <source>
        <dbReference type="ARBA" id="ARBA00022475"/>
    </source>
</evidence>
<gene>
    <name evidence="10" type="primary">fluC</name>
    <name evidence="10" type="synonym">crcB</name>
    <name evidence="11" type="ordered locus">cu1981</name>
</gene>
<dbReference type="HOGENOM" id="CLU_114342_0_0_11"/>
<dbReference type="GO" id="GO:0140114">
    <property type="term" value="P:cellular detoxification of fluoride"/>
    <property type="evidence" value="ECO:0007669"/>
    <property type="project" value="UniProtKB-UniRule"/>
</dbReference>
<proteinExistence type="inferred from homology"/>
<evidence type="ECO:0000256" key="5">
    <source>
        <dbReference type="ARBA" id="ARBA00023136"/>
    </source>
</evidence>
<feature type="transmembrane region" description="Helical" evidence="10">
    <location>
        <begin position="41"/>
        <end position="62"/>
    </location>
</feature>
<comment type="activity regulation">
    <text evidence="10">Na(+) is not transported, but it plays an essential structural role and its presence is essential for fluoride channel function.</text>
</comment>
<dbReference type="Pfam" id="PF02537">
    <property type="entry name" value="CRCB"/>
    <property type="match status" value="1"/>
</dbReference>
<reference evidence="11 12" key="1">
    <citation type="journal article" date="2008" name="J. Biotechnol.">
        <title>The lifestyle of Corynebacterium urealyticum derived from its complete genome sequence established by pyrosequencing.</title>
        <authorList>
            <person name="Tauch A."/>
            <person name="Trost E."/>
            <person name="Tilker A."/>
            <person name="Ludewig U."/>
            <person name="Schneiker S."/>
            <person name="Goesmann A."/>
            <person name="Arnold W."/>
            <person name="Bekel T."/>
            <person name="Brinkrolf K."/>
            <person name="Brune I."/>
            <person name="Goetker S."/>
            <person name="Kalinowski J."/>
            <person name="Kamp P.-B."/>
            <person name="Lobo F.P."/>
            <person name="Viehoever P."/>
            <person name="Weisshaar B."/>
            <person name="Soriano F."/>
            <person name="Droege M."/>
            <person name="Puehler A."/>
        </authorList>
    </citation>
    <scope>NUCLEOTIDE SEQUENCE [LARGE SCALE GENOMIC DNA]</scope>
    <source>
        <strain evidence="12">ATCC 43042 / DSM 7109</strain>
    </source>
</reference>
<keyword evidence="5 10" id="KW-0472">Membrane</keyword>
<evidence type="ECO:0000256" key="8">
    <source>
        <dbReference type="ARBA" id="ARBA00035585"/>
    </source>
</evidence>
<name>B1VIZ2_CORU7</name>
<dbReference type="Proteomes" id="UP000001727">
    <property type="component" value="Chromosome"/>
</dbReference>
<evidence type="ECO:0000313" key="12">
    <source>
        <dbReference type="Proteomes" id="UP000001727"/>
    </source>
</evidence>
<feature type="transmembrane region" description="Helical" evidence="10">
    <location>
        <begin position="159"/>
        <end position="181"/>
    </location>
</feature>
<comment type="catalytic activity">
    <reaction evidence="8">
        <text>fluoride(in) = fluoride(out)</text>
        <dbReference type="Rhea" id="RHEA:76159"/>
        <dbReference type="ChEBI" id="CHEBI:17051"/>
    </reaction>
    <physiologicalReaction direction="left-to-right" evidence="8">
        <dbReference type="Rhea" id="RHEA:76160"/>
    </physiologicalReaction>
</comment>
<keyword evidence="2 10" id="KW-1003">Cell membrane</keyword>
<accession>B1VIZ2</accession>
<keyword evidence="12" id="KW-1185">Reference proteome</keyword>
<keyword evidence="10" id="KW-0479">Metal-binding</keyword>
<evidence type="ECO:0000313" key="11">
    <source>
        <dbReference type="EMBL" id="CAQ05938.1"/>
    </source>
</evidence>
<evidence type="ECO:0000256" key="1">
    <source>
        <dbReference type="ARBA" id="ARBA00004651"/>
    </source>
</evidence>
<evidence type="ECO:0000256" key="3">
    <source>
        <dbReference type="ARBA" id="ARBA00022692"/>
    </source>
</evidence>
<sequence>MGLSPALSPKLAPPACALERHRGVLQRSEPRSWLWGEFSHFLGAGTLNSVIGALLVFTGGLLGTLARWVLTDALSTDGGGLAAQWGLLAANVLGAGLLGFVGAFFQGPGAATGAGVSARRGRLLAGREKLLLGTGFCGAFTSYSALAGAVAFIDDAGATAVLGYFAATIVLGVCAAAAGIATGRAASQRRGGQPGQGAHGGDA</sequence>
<comment type="function">
    <text evidence="9 10">Fluoride-specific ion channel. Important for reducing fluoride concentration in the cell, thus reducing its toxicity.</text>
</comment>
<dbReference type="STRING" id="504474.cu1981"/>
<dbReference type="HAMAP" id="MF_00454">
    <property type="entry name" value="FluC"/>
    <property type="match status" value="1"/>
</dbReference>
<comment type="subcellular location">
    <subcellularLocation>
        <location evidence="1 10">Cell membrane</location>
        <topology evidence="1 10">Multi-pass membrane protein</topology>
    </subcellularLocation>
</comment>
<organism evidence="11 12">
    <name type="scientific">Corynebacterium urealyticum (strain ATCC 43042 / DSM 7109)</name>
    <dbReference type="NCBI Taxonomy" id="504474"/>
    <lineage>
        <taxon>Bacteria</taxon>
        <taxon>Bacillati</taxon>
        <taxon>Actinomycetota</taxon>
        <taxon>Actinomycetes</taxon>
        <taxon>Mycobacteriales</taxon>
        <taxon>Corynebacteriaceae</taxon>
        <taxon>Corynebacterium</taxon>
    </lineage>
</organism>
<evidence type="ECO:0000256" key="7">
    <source>
        <dbReference type="ARBA" id="ARBA00035120"/>
    </source>
</evidence>
<comment type="similarity">
    <text evidence="7 10">Belongs to the fluoride channel Fluc/FEX (TC 1.A.43) family.</text>
</comment>
<feature type="transmembrane region" description="Helical" evidence="10">
    <location>
        <begin position="130"/>
        <end position="153"/>
    </location>
</feature>
<evidence type="ECO:0000256" key="10">
    <source>
        <dbReference type="HAMAP-Rule" id="MF_00454"/>
    </source>
</evidence>
<keyword evidence="10" id="KW-0915">Sodium</keyword>
<keyword evidence="10" id="KW-0813">Transport</keyword>
<dbReference type="GO" id="GO:0046872">
    <property type="term" value="F:metal ion binding"/>
    <property type="evidence" value="ECO:0007669"/>
    <property type="project" value="UniProtKB-KW"/>
</dbReference>
<dbReference type="InterPro" id="IPR003691">
    <property type="entry name" value="FluC"/>
</dbReference>
<dbReference type="GO" id="GO:0005886">
    <property type="term" value="C:plasma membrane"/>
    <property type="evidence" value="ECO:0007669"/>
    <property type="project" value="UniProtKB-SubCell"/>
</dbReference>
<dbReference type="AlphaFoldDB" id="B1VIZ2"/>
<feature type="binding site" evidence="10">
    <location>
        <position position="138"/>
    </location>
    <ligand>
        <name>Na(+)</name>
        <dbReference type="ChEBI" id="CHEBI:29101"/>
        <note>structural</note>
    </ligand>
</feature>
<feature type="transmembrane region" description="Helical" evidence="10">
    <location>
        <begin position="82"/>
        <end position="105"/>
    </location>
</feature>
<dbReference type="eggNOG" id="ENOG5032CGI">
    <property type="taxonomic scope" value="Bacteria"/>
</dbReference>
<feature type="binding site" evidence="10">
    <location>
        <position position="141"/>
    </location>
    <ligand>
        <name>Na(+)</name>
        <dbReference type="ChEBI" id="CHEBI:29101"/>
        <note>structural</note>
    </ligand>
</feature>
<keyword evidence="6 10" id="KW-0407">Ion channel</keyword>
<dbReference type="KEGG" id="cur:cu1981"/>
<dbReference type="GO" id="GO:0062054">
    <property type="term" value="F:fluoride channel activity"/>
    <property type="evidence" value="ECO:0007669"/>
    <property type="project" value="UniProtKB-UniRule"/>
</dbReference>
<keyword evidence="10" id="KW-0406">Ion transport</keyword>
<keyword evidence="3 10" id="KW-0812">Transmembrane</keyword>